<dbReference type="PANTHER" id="PTHR36435:SF6">
    <property type="entry name" value="ABORTIVE INFECTION PROTEIN"/>
    <property type="match status" value="1"/>
</dbReference>
<feature type="transmembrane region" description="Helical" evidence="1">
    <location>
        <begin position="7"/>
        <end position="26"/>
    </location>
</feature>
<dbReference type="InterPro" id="IPR003675">
    <property type="entry name" value="Rce1/LyrA-like_dom"/>
</dbReference>
<keyword evidence="1" id="KW-1133">Transmembrane helix</keyword>
<feature type="transmembrane region" description="Helical" evidence="1">
    <location>
        <begin position="173"/>
        <end position="189"/>
    </location>
</feature>
<reference evidence="3" key="1">
    <citation type="submission" date="2024-05" db="EMBL/GenBank/DDBJ databases">
        <title>Alkalihalobacillus sp. strain MEB203 novel alkaliphilic bacterium from Lonar Lake, India.</title>
        <authorList>
            <person name="Joshi A."/>
            <person name="Thite S."/>
            <person name="Mengade P."/>
        </authorList>
    </citation>
    <scope>NUCLEOTIDE SEQUENCE</scope>
    <source>
        <strain evidence="3">MEB 203</strain>
    </source>
</reference>
<feature type="transmembrane region" description="Helical" evidence="1">
    <location>
        <begin position="78"/>
        <end position="100"/>
    </location>
</feature>
<accession>A0ABT5VN56</accession>
<evidence type="ECO:0000256" key="1">
    <source>
        <dbReference type="SAM" id="Phobius"/>
    </source>
</evidence>
<evidence type="ECO:0000313" key="3">
    <source>
        <dbReference type="EMBL" id="MDE5416202.1"/>
    </source>
</evidence>
<dbReference type="PANTHER" id="PTHR36435">
    <property type="entry name" value="SLR1288 PROTEIN"/>
    <property type="match status" value="1"/>
</dbReference>
<organism evidence="3 4">
    <name type="scientific">Alkalihalobacterium chitinilyticum</name>
    <dbReference type="NCBI Taxonomy" id="2980103"/>
    <lineage>
        <taxon>Bacteria</taxon>
        <taxon>Bacillati</taxon>
        <taxon>Bacillota</taxon>
        <taxon>Bacilli</taxon>
        <taxon>Bacillales</taxon>
        <taxon>Bacillaceae</taxon>
        <taxon>Alkalihalobacterium</taxon>
    </lineage>
</organism>
<feature type="transmembrane region" description="Helical" evidence="1">
    <location>
        <begin position="38"/>
        <end position="57"/>
    </location>
</feature>
<name>A0ABT5VN56_9BACI</name>
<sequence>MSKRYWWVLITYIAMHLSAFIGVPLLKLYDVPLERIPGIWSTISFSAALLIIIVLLLPDIRNRHEVRGRSSKADAAMWSILGVFLAFVAQYISIYISVFILGVEPGSENTERISEYARIFPLFIIVMAVIGPILEEIIFRKVIFGSLYKKYNFIIAALISSLIFAVVHADLDYLLVYTALAFVFSYLYVKTKRILVPIIAHVAMNTLAVLVHVVYGERLDELRQQLDQIQSFIGGFLV</sequence>
<proteinExistence type="predicted"/>
<keyword evidence="3" id="KW-0378">Hydrolase</keyword>
<keyword evidence="1" id="KW-0472">Membrane</keyword>
<feature type="domain" description="CAAX prenyl protease 2/Lysostaphin resistance protein A-like" evidence="2">
    <location>
        <begin position="120"/>
        <end position="206"/>
    </location>
</feature>
<dbReference type="Pfam" id="PF02517">
    <property type="entry name" value="Rce1-like"/>
    <property type="match status" value="1"/>
</dbReference>
<keyword evidence="1" id="KW-0812">Transmembrane</keyword>
<dbReference type="EMBL" id="JAOTPO010000028">
    <property type="protein sequence ID" value="MDE5416202.1"/>
    <property type="molecule type" value="Genomic_DNA"/>
</dbReference>
<feature type="transmembrane region" description="Helical" evidence="1">
    <location>
        <begin position="151"/>
        <end position="167"/>
    </location>
</feature>
<keyword evidence="3" id="KW-0482">Metalloprotease</keyword>
<keyword evidence="3" id="KW-0645">Protease</keyword>
<dbReference type="Proteomes" id="UP001148125">
    <property type="component" value="Unassembled WGS sequence"/>
</dbReference>
<dbReference type="RefSeq" id="WP_275120792.1">
    <property type="nucleotide sequence ID" value="NZ_JAOTPO010000028.1"/>
</dbReference>
<evidence type="ECO:0000313" key="4">
    <source>
        <dbReference type="Proteomes" id="UP001148125"/>
    </source>
</evidence>
<feature type="transmembrane region" description="Helical" evidence="1">
    <location>
        <begin position="194"/>
        <end position="215"/>
    </location>
</feature>
<dbReference type="InterPro" id="IPR052710">
    <property type="entry name" value="CAAX_protease"/>
</dbReference>
<dbReference type="GO" id="GO:0008237">
    <property type="term" value="F:metallopeptidase activity"/>
    <property type="evidence" value="ECO:0007669"/>
    <property type="project" value="UniProtKB-KW"/>
</dbReference>
<keyword evidence="4" id="KW-1185">Reference proteome</keyword>
<gene>
    <name evidence="3" type="ORF">N7Z68_23140</name>
</gene>
<protein>
    <submittedName>
        <fullName evidence="3">CPBP family intramembrane metalloprotease</fullName>
    </submittedName>
</protein>
<feature type="transmembrane region" description="Helical" evidence="1">
    <location>
        <begin position="120"/>
        <end position="139"/>
    </location>
</feature>
<comment type="caution">
    <text evidence="3">The sequence shown here is derived from an EMBL/GenBank/DDBJ whole genome shotgun (WGS) entry which is preliminary data.</text>
</comment>
<evidence type="ECO:0000259" key="2">
    <source>
        <dbReference type="Pfam" id="PF02517"/>
    </source>
</evidence>